<dbReference type="Proteomes" id="UP000695022">
    <property type="component" value="Unplaced"/>
</dbReference>
<proteinExistence type="predicted"/>
<keyword evidence="1" id="KW-1185">Reference proteome</keyword>
<dbReference type="PANTHER" id="PTHR47510">
    <property type="entry name" value="REVERSE TRANSCRIPTASE DOMAIN-CONTAINING PROTEIN"/>
    <property type="match status" value="1"/>
</dbReference>
<organism evidence="1 2">
    <name type="scientific">Priapulus caudatus</name>
    <name type="common">Priapulid worm</name>
    <dbReference type="NCBI Taxonomy" id="37621"/>
    <lineage>
        <taxon>Eukaryota</taxon>
        <taxon>Metazoa</taxon>
        <taxon>Ecdysozoa</taxon>
        <taxon>Scalidophora</taxon>
        <taxon>Priapulida</taxon>
        <taxon>Priapulimorpha</taxon>
        <taxon>Priapulimorphida</taxon>
        <taxon>Priapulidae</taxon>
        <taxon>Priapulus</taxon>
    </lineage>
</organism>
<name>A0ABM1EWJ0_PRICU</name>
<evidence type="ECO:0000313" key="2">
    <source>
        <dbReference type="RefSeq" id="XP_014676561.1"/>
    </source>
</evidence>
<dbReference type="GeneID" id="106816452"/>
<dbReference type="RefSeq" id="XP_014676561.1">
    <property type="nucleotide sequence ID" value="XM_014821075.1"/>
</dbReference>
<sequence>MKDCYVKPDMTPQERARWQALRQELGMRRDQGEYDLMIRRGSKPTWMKKAVQKAVKKKHELFQRWLSLGRRRDYEDYAKQRNKAGEMRRNARRDHEKHLVDSFKIHPKICYAYIRNQQKVKVGVTQLKRQDGMLTNSDKDAASLLHNFYYSVFIQEGGEGIPVFDNKVENDHTIRNIRFTTESIKKKLDMVKPDKSPGPDKIHPKFLKECAEVLAKPCVTYKVMESLLNDHIVEHLNINDLFTPHQHGFTAGKSCLTNLLETFEDWTSALDCGASIDTVFLDYQKAFDTVPHRRLIIAEFHIHAKGGLMSGLPADAPAGSKSANSLRLPVALGRV</sequence>
<accession>A0ABM1EWJ0</accession>
<gene>
    <name evidence="2" type="primary">LOC106816452</name>
</gene>
<protein>
    <submittedName>
        <fullName evidence="2">Uncharacterized protein LOC106816452</fullName>
    </submittedName>
</protein>
<reference evidence="2" key="1">
    <citation type="submission" date="2025-08" db="UniProtKB">
        <authorList>
            <consortium name="RefSeq"/>
        </authorList>
    </citation>
    <scope>IDENTIFICATION</scope>
</reference>
<dbReference type="PANTHER" id="PTHR47510:SF3">
    <property type="entry name" value="ENDO_EXONUCLEASE_PHOSPHATASE DOMAIN-CONTAINING PROTEIN"/>
    <property type="match status" value="1"/>
</dbReference>
<evidence type="ECO:0000313" key="1">
    <source>
        <dbReference type="Proteomes" id="UP000695022"/>
    </source>
</evidence>